<evidence type="ECO:0000313" key="3">
    <source>
        <dbReference type="Proteomes" id="UP000601522"/>
    </source>
</evidence>
<keyword evidence="3" id="KW-1185">Reference proteome</keyword>
<dbReference type="RefSeq" id="WP_249322849.1">
    <property type="nucleotide sequence ID" value="NZ_JACRTK010000001.1"/>
</dbReference>
<proteinExistence type="predicted"/>
<name>A0A926EXB8_9FIRM</name>
<keyword evidence="1" id="KW-0812">Transmembrane</keyword>
<keyword evidence="1" id="KW-0472">Membrane</keyword>
<protein>
    <submittedName>
        <fullName evidence="2">Uncharacterized protein</fullName>
    </submittedName>
</protein>
<sequence>MKTTFKYIGVAMIVIFVVVCILYLNNDIGTSKSNIEKDARMAHKIDDSWQVSKSTTDNMSAMLFYDKNLDNHTFSIYVNRSGLSFGYFFRGGGSITVEDKDIVQYQIQGYQEKAYLSMNKQHIIKIEVDRGDTIEVINIDSTKPFALVLPSGMGIVKFYDVNGEVVEPIFQSL</sequence>
<gene>
    <name evidence="2" type="ORF">H8689_02700</name>
</gene>
<reference evidence="2 3" key="1">
    <citation type="submission" date="2020-08" db="EMBL/GenBank/DDBJ databases">
        <title>Genome public.</title>
        <authorList>
            <person name="Liu C."/>
            <person name="Sun Q."/>
        </authorList>
    </citation>
    <scope>NUCLEOTIDE SEQUENCE [LARGE SCALE GENOMIC DNA]</scope>
    <source>
        <strain evidence="2 3">NSJ-26</strain>
    </source>
</reference>
<evidence type="ECO:0000313" key="2">
    <source>
        <dbReference type="EMBL" id="MBC8590048.1"/>
    </source>
</evidence>
<keyword evidence="1" id="KW-1133">Transmembrane helix</keyword>
<dbReference type="Proteomes" id="UP000601522">
    <property type="component" value="Unassembled WGS sequence"/>
</dbReference>
<feature type="transmembrane region" description="Helical" evidence="1">
    <location>
        <begin position="7"/>
        <end position="24"/>
    </location>
</feature>
<organism evidence="2 3">
    <name type="scientific">Wansuia hejianensis</name>
    <dbReference type="NCBI Taxonomy" id="2763667"/>
    <lineage>
        <taxon>Bacteria</taxon>
        <taxon>Bacillati</taxon>
        <taxon>Bacillota</taxon>
        <taxon>Clostridia</taxon>
        <taxon>Lachnospirales</taxon>
        <taxon>Lachnospiraceae</taxon>
        <taxon>Wansuia</taxon>
    </lineage>
</organism>
<dbReference type="AlphaFoldDB" id="A0A926EXB8"/>
<dbReference type="EMBL" id="JACRTK010000001">
    <property type="protein sequence ID" value="MBC8590048.1"/>
    <property type="molecule type" value="Genomic_DNA"/>
</dbReference>
<evidence type="ECO:0000256" key="1">
    <source>
        <dbReference type="SAM" id="Phobius"/>
    </source>
</evidence>
<accession>A0A926EXB8</accession>
<comment type="caution">
    <text evidence="2">The sequence shown here is derived from an EMBL/GenBank/DDBJ whole genome shotgun (WGS) entry which is preliminary data.</text>
</comment>